<dbReference type="GO" id="GO:0000974">
    <property type="term" value="C:Prp19 complex"/>
    <property type="evidence" value="ECO:0007669"/>
    <property type="project" value="TreeGrafter"/>
</dbReference>
<dbReference type="InterPro" id="IPR003107">
    <property type="entry name" value="HAT"/>
</dbReference>
<dbReference type="InterPro" id="IPR011990">
    <property type="entry name" value="TPR-like_helical_dom_sf"/>
</dbReference>
<evidence type="ECO:0000256" key="3">
    <source>
        <dbReference type="ARBA" id="ARBA00022664"/>
    </source>
</evidence>
<feature type="compositionally biased region" description="Basic and acidic residues" evidence="7">
    <location>
        <begin position="15"/>
        <end position="25"/>
    </location>
</feature>
<dbReference type="Gene3D" id="1.25.40.10">
    <property type="entry name" value="Tetratricopeptide repeat domain"/>
    <property type="match status" value="1"/>
</dbReference>
<organism evidence="8 9">
    <name type="scientific">Eragrostis curvula</name>
    <name type="common">weeping love grass</name>
    <dbReference type="NCBI Taxonomy" id="38414"/>
    <lineage>
        <taxon>Eukaryota</taxon>
        <taxon>Viridiplantae</taxon>
        <taxon>Streptophyta</taxon>
        <taxon>Embryophyta</taxon>
        <taxon>Tracheophyta</taxon>
        <taxon>Spermatophyta</taxon>
        <taxon>Magnoliopsida</taxon>
        <taxon>Liliopsida</taxon>
        <taxon>Poales</taxon>
        <taxon>Poaceae</taxon>
        <taxon>PACMAD clade</taxon>
        <taxon>Chloridoideae</taxon>
        <taxon>Eragrostideae</taxon>
        <taxon>Eragrostidinae</taxon>
        <taxon>Eragrostis</taxon>
    </lineage>
</organism>
<dbReference type="InterPro" id="IPR045075">
    <property type="entry name" value="Syf1-like"/>
</dbReference>
<comment type="caution">
    <text evidence="8">The sequence shown here is derived from an EMBL/GenBank/DDBJ whole genome shotgun (WGS) entry which is preliminary data.</text>
</comment>
<comment type="similarity">
    <text evidence="2">Belongs to the crooked-neck family.</text>
</comment>
<protein>
    <submittedName>
        <fullName evidence="8">Uncharacterized protein</fullName>
    </submittedName>
</protein>
<dbReference type="PANTHER" id="PTHR11246:SF3">
    <property type="entry name" value="CROOKED NECK-LIKE PROTEIN 1"/>
    <property type="match status" value="1"/>
</dbReference>
<dbReference type="InterPro" id="IPR059164">
    <property type="entry name" value="HAT_PRP39_C"/>
</dbReference>
<proteinExistence type="inferred from homology"/>
<reference evidence="8 9" key="1">
    <citation type="journal article" date="2019" name="Sci. Rep.">
        <title>A high-quality genome of Eragrostis curvula grass provides insights into Poaceae evolution and supports new strategies to enhance forage quality.</title>
        <authorList>
            <person name="Carballo J."/>
            <person name="Santos B.A.C.M."/>
            <person name="Zappacosta D."/>
            <person name="Garbus I."/>
            <person name="Selva J.P."/>
            <person name="Gallo C.A."/>
            <person name="Diaz A."/>
            <person name="Albertini E."/>
            <person name="Caccamo M."/>
            <person name="Echenique V."/>
        </authorList>
    </citation>
    <scope>NUCLEOTIDE SEQUENCE [LARGE SCALE GENOMIC DNA]</scope>
    <source>
        <strain evidence="9">cv. Victoria</strain>
        <tissue evidence="8">Leaf</tissue>
    </source>
</reference>
<dbReference type="Proteomes" id="UP000324897">
    <property type="component" value="Unassembled WGS sequence"/>
</dbReference>
<evidence type="ECO:0000256" key="6">
    <source>
        <dbReference type="ARBA" id="ARBA00023242"/>
    </source>
</evidence>
<evidence type="ECO:0000256" key="7">
    <source>
        <dbReference type="SAM" id="MobiDB-lite"/>
    </source>
</evidence>
<dbReference type="SUPFAM" id="SSF48452">
    <property type="entry name" value="TPR-like"/>
    <property type="match status" value="1"/>
</dbReference>
<gene>
    <name evidence="8" type="ORF">EJB05_37899</name>
</gene>
<comment type="subcellular location">
    <subcellularLocation>
        <location evidence="1">Nucleus</location>
    </subcellularLocation>
</comment>
<dbReference type="GO" id="GO:0071007">
    <property type="term" value="C:U2-type catalytic step 2 spliceosome"/>
    <property type="evidence" value="ECO:0007669"/>
    <property type="project" value="TreeGrafter"/>
</dbReference>
<keyword evidence="3" id="KW-0507">mRNA processing</keyword>
<evidence type="ECO:0000256" key="1">
    <source>
        <dbReference type="ARBA" id="ARBA00004123"/>
    </source>
</evidence>
<dbReference type="GO" id="GO:0071014">
    <property type="term" value="C:post-mRNA release spliceosomal complex"/>
    <property type="evidence" value="ECO:0007669"/>
    <property type="project" value="TreeGrafter"/>
</dbReference>
<keyword evidence="5" id="KW-0508">mRNA splicing</keyword>
<evidence type="ECO:0000256" key="2">
    <source>
        <dbReference type="ARBA" id="ARBA00008644"/>
    </source>
</evidence>
<dbReference type="PANTHER" id="PTHR11246">
    <property type="entry name" value="PRE-MRNA SPLICING FACTOR"/>
    <property type="match status" value="1"/>
</dbReference>
<dbReference type="Pfam" id="PF23241">
    <property type="entry name" value="HAT_PRP39_C"/>
    <property type="match status" value="1"/>
</dbReference>
<accession>A0A5J9TUU4</accession>
<dbReference type="GO" id="GO:0000245">
    <property type="term" value="P:spliceosomal complex assembly"/>
    <property type="evidence" value="ECO:0007669"/>
    <property type="project" value="TreeGrafter"/>
</dbReference>
<dbReference type="GO" id="GO:0071011">
    <property type="term" value="C:precatalytic spliceosome"/>
    <property type="evidence" value="ECO:0007669"/>
    <property type="project" value="TreeGrafter"/>
</dbReference>
<keyword evidence="9" id="KW-1185">Reference proteome</keyword>
<name>A0A5J9TUU4_9POAL</name>
<dbReference type="SMART" id="SM00386">
    <property type="entry name" value="HAT"/>
    <property type="match status" value="3"/>
</dbReference>
<dbReference type="EMBL" id="RWGY01000031">
    <property type="protein sequence ID" value="TVU14431.1"/>
    <property type="molecule type" value="Genomic_DNA"/>
</dbReference>
<evidence type="ECO:0000256" key="4">
    <source>
        <dbReference type="ARBA" id="ARBA00022737"/>
    </source>
</evidence>
<dbReference type="AlphaFoldDB" id="A0A5J9TUU4"/>
<feature type="region of interest" description="Disordered" evidence="7">
    <location>
        <begin position="1"/>
        <end position="30"/>
    </location>
</feature>
<keyword evidence="6" id="KW-0539">Nucleus</keyword>
<keyword evidence="4" id="KW-0677">Repeat</keyword>
<evidence type="ECO:0000313" key="8">
    <source>
        <dbReference type="EMBL" id="TVU14431.1"/>
    </source>
</evidence>
<dbReference type="Gramene" id="TVU14431">
    <property type="protein sequence ID" value="TVU14431"/>
    <property type="gene ID" value="EJB05_37899"/>
</dbReference>
<feature type="non-terminal residue" evidence="8">
    <location>
        <position position="1"/>
    </location>
</feature>
<evidence type="ECO:0000256" key="5">
    <source>
        <dbReference type="ARBA" id="ARBA00023187"/>
    </source>
</evidence>
<sequence>MVMKRPAWLLLPPRQARESPPRREEDTDAAELSWHRYGMRQEFERLVRRDVSTTSCSSPAASSSWLNYARWEEAQRDAPAARAVYERLVRERPRLPGAFVRYAEFEARHGEASRAREVYERAVDVVGDLAEEEEEEEEGAELLFLSFAGFEEACGAPDRARAVYKRGLERLPEWRADELRRRFRDFERLQHDAEVEKSIGEGIHARATCQLAVDSAEKKAAKGVKRKKPITCVPSNPKILDAAYAYKFKMQRVC</sequence>
<evidence type="ECO:0000313" key="9">
    <source>
        <dbReference type="Proteomes" id="UP000324897"/>
    </source>
</evidence>